<dbReference type="AlphaFoldDB" id="A0AAN6NBG0"/>
<feature type="region of interest" description="Disordered" evidence="6">
    <location>
        <begin position="96"/>
        <end position="135"/>
    </location>
</feature>
<evidence type="ECO:0000256" key="5">
    <source>
        <dbReference type="ARBA" id="ARBA00023242"/>
    </source>
</evidence>
<feature type="compositionally biased region" description="Basic and acidic residues" evidence="6">
    <location>
        <begin position="630"/>
        <end position="644"/>
    </location>
</feature>
<keyword evidence="3" id="KW-0238">DNA-binding</keyword>
<keyword evidence="8" id="KW-1185">Reference proteome</keyword>
<evidence type="ECO:0008006" key="9">
    <source>
        <dbReference type="Google" id="ProtNLM"/>
    </source>
</evidence>
<evidence type="ECO:0000313" key="8">
    <source>
        <dbReference type="Proteomes" id="UP001303473"/>
    </source>
</evidence>
<evidence type="ECO:0000256" key="3">
    <source>
        <dbReference type="ARBA" id="ARBA00023125"/>
    </source>
</evidence>
<dbReference type="GO" id="GO:0000981">
    <property type="term" value="F:DNA-binding transcription factor activity, RNA polymerase II-specific"/>
    <property type="evidence" value="ECO:0007669"/>
    <property type="project" value="InterPro"/>
</dbReference>
<proteinExistence type="predicted"/>
<dbReference type="PANTHER" id="PTHR31845:SF32">
    <property type="entry name" value="MISCELLANEOUS ZN(II)2CYS6 TRANSCRIPTION FACTOR (EUROFUNG)-RELATED"/>
    <property type="match status" value="1"/>
</dbReference>
<keyword evidence="2" id="KW-0805">Transcription regulation</keyword>
<sequence length="761" mass="83595">MDVDGITNGTPASYGRACTNCARAKCRCIYRTENAGCERRCHRLRKECVPSVTVRKRNGRRSHVSRAAQLEEKLEDLVSLLRSQTSAGAAAAEALAGKSVTPTAPAPAETGIGVNTPSPSMHSSHTPSQGGGANSPTPVPCAIFTAAAPGCAASHAERRPAPVARGSLLGITFDPDPPMRIDNSRTGSWPPTPAPVVDPVDPSGIPSHVYQPTPLEAEESLETFRKHMLVFLPFVYLPRNMTAKRLREVNPFLWYNIMTITCKPTDRQLLMSDAIKKFIAQKMVVEHEKSLDLLLGLLSFMGWTHYHRKDKPYLSVMASLIQSLVYDLGLNKAPAEPNGMLPFWKNYEAKKPLAAAIKERTLEERRAVLACFYTTSQAAYTLKKIDPLNWTSHMDECLTVLSAQREWDGDDLLVAQVKIQLIVEQLNRAALQSAQSSQDSGSAGPPAFYLSALQRQLQDIRSRLPHHLQNNAPSSYYLPPQYTPSQPRSHHQQQPFSGLPSCSPDVQLQRYELFESSLRSIKSWFDMFFSIPNYVYVGMTFAYWCHMAHCLMSLYRLMLITTSFPFVNATTTDDGNRDRLAMFRERGIDLFQVMDRLTKGFDEVAQRRRVESGTWGGGGGSTGTTLCGVPREREGTGENRDRDRDDLFDKCVGMMRHMRHHWFAELVGQDASSNTAGGANGNGCGNTTGGGVAGVDGESAHGGAVVGTGGGIGLETAATAAGVFANGYFTDNSNSSMYGGQQPIIDHDSEAWLADLFNWEY</sequence>
<feature type="region of interest" description="Disordered" evidence="6">
    <location>
        <begin position="479"/>
        <end position="498"/>
    </location>
</feature>
<accession>A0AAN6NBG0</accession>
<evidence type="ECO:0000256" key="6">
    <source>
        <dbReference type="SAM" id="MobiDB-lite"/>
    </source>
</evidence>
<name>A0AAN6NBG0_9PEZI</name>
<dbReference type="GO" id="GO:0005634">
    <property type="term" value="C:nucleus"/>
    <property type="evidence" value="ECO:0007669"/>
    <property type="project" value="UniProtKB-SubCell"/>
</dbReference>
<dbReference type="EMBL" id="MU853772">
    <property type="protein sequence ID" value="KAK3942682.1"/>
    <property type="molecule type" value="Genomic_DNA"/>
</dbReference>
<dbReference type="CDD" id="cd12148">
    <property type="entry name" value="fungal_TF_MHR"/>
    <property type="match status" value="1"/>
</dbReference>
<dbReference type="Proteomes" id="UP001303473">
    <property type="component" value="Unassembled WGS sequence"/>
</dbReference>
<evidence type="ECO:0000256" key="4">
    <source>
        <dbReference type="ARBA" id="ARBA00023163"/>
    </source>
</evidence>
<dbReference type="InterPro" id="IPR051089">
    <property type="entry name" value="prtT"/>
</dbReference>
<evidence type="ECO:0000256" key="2">
    <source>
        <dbReference type="ARBA" id="ARBA00023015"/>
    </source>
</evidence>
<dbReference type="InterPro" id="IPR036864">
    <property type="entry name" value="Zn2-C6_fun-type_DNA-bd_sf"/>
</dbReference>
<feature type="compositionally biased region" description="Low complexity" evidence="6">
    <location>
        <begin position="116"/>
        <end position="128"/>
    </location>
</feature>
<keyword evidence="5" id="KW-0539">Nucleus</keyword>
<feature type="compositionally biased region" description="Low complexity" evidence="6">
    <location>
        <begin position="484"/>
        <end position="495"/>
    </location>
</feature>
<reference evidence="8" key="1">
    <citation type="journal article" date="2023" name="Mol. Phylogenet. Evol.">
        <title>Genome-scale phylogeny and comparative genomics of the fungal order Sordariales.</title>
        <authorList>
            <person name="Hensen N."/>
            <person name="Bonometti L."/>
            <person name="Westerberg I."/>
            <person name="Brannstrom I.O."/>
            <person name="Guillou S."/>
            <person name="Cros-Aarteil S."/>
            <person name="Calhoun S."/>
            <person name="Haridas S."/>
            <person name="Kuo A."/>
            <person name="Mondo S."/>
            <person name="Pangilinan J."/>
            <person name="Riley R."/>
            <person name="LaButti K."/>
            <person name="Andreopoulos B."/>
            <person name="Lipzen A."/>
            <person name="Chen C."/>
            <person name="Yan M."/>
            <person name="Daum C."/>
            <person name="Ng V."/>
            <person name="Clum A."/>
            <person name="Steindorff A."/>
            <person name="Ohm R.A."/>
            <person name="Martin F."/>
            <person name="Silar P."/>
            <person name="Natvig D.O."/>
            <person name="Lalanne C."/>
            <person name="Gautier V."/>
            <person name="Ament-Velasquez S.L."/>
            <person name="Kruys A."/>
            <person name="Hutchinson M.I."/>
            <person name="Powell A.J."/>
            <person name="Barry K."/>
            <person name="Miller A.N."/>
            <person name="Grigoriev I.V."/>
            <person name="Debuchy R."/>
            <person name="Gladieux P."/>
            <person name="Hiltunen Thoren M."/>
            <person name="Johannesson H."/>
        </authorList>
    </citation>
    <scope>NUCLEOTIDE SEQUENCE [LARGE SCALE GENOMIC DNA]</scope>
    <source>
        <strain evidence="8">CBS 340.73</strain>
    </source>
</reference>
<evidence type="ECO:0000313" key="7">
    <source>
        <dbReference type="EMBL" id="KAK3942682.1"/>
    </source>
</evidence>
<dbReference type="GO" id="GO:0000976">
    <property type="term" value="F:transcription cis-regulatory region binding"/>
    <property type="evidence" value="ECO:0007669"/>
    <property type="project" value="TreeGrafter"/>
</dbReference>
<protein>
    <recommendedName>
        <fullName evidence="9">Zn(2)-C6 fungal-type domain-containing protein</fullName>
    </recommendedName>
</protein>
<organism evidence="7 8">
    <name type="scientific">Diplogelasinospora grovesii</name>
    <dbReference type="NCBI Taxonomy" id="303347"/>
    <lineage>
        <taxon>Eukaryota</taxon>
        <taxon>Fungi</taxon>
        <taxon>Dikarya</taxon>
        <taxon>Ascomycota</taxon>
        <taxon>Pezizomycotina</taxon>
        <taxon>Sordariomycetes</taxon>
        <taxon>Sordariomycetidae</taxon>
        <taxon>Sordariales</taxon>
        <taxon>Diplogelasinosporaceae</taxon>
        <taxon>Diplogelasinospora</taxon>
    </lineage>
</organism>
<feature type="region of interest" description="Disordered" evidence="6">
    <location>
        <begin position="612"/>
        <end position="644"/>
    </location>
</feature>
<comment type="caution">
    <text evidence="7">The sequence shown here is derived from an EMBL/GenBank/DDBJ whole genome shotgun (WGS) entry which is preliminary data.</text>
</comment>
<comment type="subcellular location">
    <subcellularLocation>
        <location evidence="1">Nucleus</location>
    </subcellularLocation>
</comment>
<dbReference type="Gene3D" id="4.10.240.10">
    <property type="entry name" value="Zn(2)-C6 fungal-type DNA-binding domain"/>
    <property type="match status" value="1"/>
</dbReference>
<dbReference type="GO" id="GO:0008270">
    <property type="term" value="F:zinc ion binding"/>
    <property type="evidence" value="ECO:0007669"/>
    <property type="project" value="InterPro"/>
</dbReference>
<evidence type="ECO:0000256" key="1">
    <source>
        <dbReference type="ARBA" id="ARBA00004123"/>
    </source>
</evidence>
<dbReference type="PANTHER" id="PTHR31845">
    <property type="entry name" value="FINGER DOMAIN PROTEIN, PUTATIVE-RELATED"/>
    <property type="match status" value="1"/>
</dbReference>
<gene>
    <name evidence="7" type="ORF">QBC46DRAFT_255934</name>
</gene>
<keyword evidence="4" id="KW-0804">Transcription</keyword>